<keyword evidence="3" id="KW-1185">Reference proteome</keyword>
<evidence type="ECO:0000313" key="3">
    <source>
        <dbReference type="Proteomes" id="UP000013232"/>
    </source>
</evidence>
<proteinExistence type="predicted"/>
<comment type="caution">
    <text evidence="2">The sequence shown here is derived from an EMBL/GenBank/DDBJ whole genome shotgun (WGS) entry which is preliminary data.</text>
</comment>
<dbReference type="Pfam" id="PF22451">
    <property type="entry name" value="NirdL-like_HTH"/>
    <property type="match status" value="1"/>
</dbReference>
<accession>N6Y147</accession>
<dbReference type="eggNOG" id="COG1522">
    <property type="taxonomic scope" value="Bacteria"/>
</dbReference>
<feature type="non-terminal residue" evidence="2">
    <location>
        <position position="83"/>
    </location>
</feature>
<evidence type="ECO:0000313" key="2">
    <source>
        <dbReference type="EMBL" id="ENO85260.1"/>
    </source>
</evidence>
<dbReference type="Gene3D" id="1.10.10.2890">
    <property type="match status" value="1"/>
</dbReference>
<organism evidence="2 3">
    <name type="scientific">Thauera linaloolentis (strain DSM 12138 / JCM 21573 / CCUG 41526 / CIP 105981 / IAM 15112 / NBRC 102519 / 47Lol)</name>
    <dbReference type="NCBI Taxonomy" id="1123367"/>
    <lineage>
        <taxon>Bacteria</taxon>
        <taxon>Pseudomonadati</taxon>
        <taxon>Pseudomonadota</taxon>
        <taxon>Betaproteobacteria</taxon>
        <taxon>Rhodocyclales</taxon>
        <taxon>Zoogloeaceae</taxon>
        <taxon>Thauera</taxon>
    </lineage>
</organism>
<sequence>MPRAITLPGTVDATAFRLLNEWQRGFPCEPRPFARIGETVGLSEAEVIAAYRRLIGEGVVSRVGAVFAPRRLGASALAALAAP</sequence>
<dbReference type="OrthoDB" id="9806536at2"/>
<dbReference type="EMBL" id="AMXE01000080">
    <property type="protein sequence ID" value="ENO85260.1"/>
    <property type="molecule type" value="Genomic_DNA"/>
</dbReference>
<dbReference type="Proteomes" id="UP000013232">
    <property type="component" value="Unassembled WGS sequence"/>
</dbReference>
<evidence type="ECO:0000259" key="1">
    <source>
        <dbReference type="Pfam" id="PF22451"/>
    </source>
</evidence>
<dbReference type="InterPro" id="IPR053953">
    <property type="entry name" value="NirdL-like_HTH"/>
</dbReference>
<gene>
    <name evidence="2" type="ORF">C666_15680</name>
</gene>
<protein>
    <submittedName>
        <fullName evidence="2">AsnC family transcriptional regulator</fullName>
    </submittedName>
</protein>
<feature type="domain" description="Siroheme decarboxylase NirL-like HTH" evidence="1">
    <location>
        <begin position="17"/>
        <end position="60"/>
    </location>
</feature>
<reference evidence="2 3" key="1">
    <citation type="submission" date="2012-09" db="EMBL/GenBank/DDBJ databases">
        <title>Draft Genome Sequences of 6 Strains from Genus Thauera.</title>
        <authorList>
            <person name="Liu B."/>
            <person name="Shapleigh J.P."/>
            <person name="Frostegard A.H."/>
        </authorList>
    </citation>
    <scope>NUCLEOTIDE SEQUENCE [LARGE SCALE GENOMIC DNA]</scope>
    <source>
        <strain evidence="3">47Lol / DSM 12138</strain>
    </source>
</reference>
<name>N6Y147_THAL4</name>
<dbReference type="AlphaFoldDB" id="N6Y147"/>